<dbReference type="PROSITE" id="PS01230">
    <property type="entry name" value="TRMA_1"/>
    <property type="match status" value="1"/>
</dbReference>
<feature type="domain" description="TRAM" evidence="6">
    <location>
        <begin position="4"/>
        <end position="62"/>
    </location>
</feature>
<dbReference type="InterPro" id="IPR030391">
    <property type="entry name" value="MeTrfase_TrmA_CS"/>
</dbReference>
<feature type="active site" description="Nucleophile" evidence="4">
    <location>
        <position position="411"/>
    </location>
</feature>
<dbReference type="GO" id="GO:0070041">
    <property type="term" value="F:rRNA (uridine-C5-)-methyltransferase activity"/>
    <property type="evidence" value="ECO:0007669"/>
    <property type="project" value="TreeGrafter"/>
</dbReference>
<dbReference type="SUPFAM" id="SSF53335">
    <property type="entry name" value="S-adenosyl-L-methionine-dependent methyltransferases"/>
    <property type="match status" value="1"/>
</dbReference>
<dbReference type="InterPro" id="IPR029063">
    <property type="entry name" value="SAM-dependent_MTases_sf"/>
</dbReference>
<dbReference type="PROSITE" id="PS51687">
    <property type="entry name" value="SAM_MT_RNA_M5U"/>
    <property type="match status" value="1"/>
</dbReference>
<feature type="active site" evidence="5">
    <location>
        <position position="411"/>
    </location>
</feature>
<dbReference type="PANTHER" id="PTHR11061:SF30">
    <property type="entry name" value="TRNA (URACIL(54)-C(5))-METHYLTRANSFERASE"/>
    <property type="match status" value="1"/>
</dbReference>
<dbReference type="Gene3D" id="3.40.50.150">
    <property type="entry name" value="Vaccinia Virus protein VP39"/>
    <property type="match status" value="1"/>
</dbReference>
<comment type="caution">
    <text evidence="7">The sequence shown here is derived from an EMBL/GenBank/DDBJ whole genome shotgun (WGS) entry which is preliminary data.</text>
</comment>
<dbReference type="PROSITE" id="PS50926">
    <property type="entry name" value="TRAM"/>
    <property type="match status" value="1"/>
</dbReference>
<accession>A0A845R6Q6</accession>
<keyword evidence="8" id="KW-1185">Reference proteome</keyword>
<organism evidence="7 8">
    <name type="scientific">Senegalia massiliensis</name>
    <dbReference type="NCBI Taxonomy" id="1720316"/>
    <lineage>
        <taxon>Bacteria</taxon>
        <taxon>Bacillati</taxon>
        <taxon>Bacillota</taxon>
        <taxon>Clostridia</taxon>
        <taxon>Eubacteriales</taxon>
        <taxon>Clostridiaceae</taxon>
        <taxon>Senegalia</taxon>
    </lineage>
</organism>
<keyword evidence="1 4" id="KW-0489">Methyltransferase</keyword>
<feature type="binding site" evidence="4">
    <location>
        <position position="315"/>
    </location>
    <ligand>
        <name>S-adenosyl-L-methionine</name>
        <dbReference type="ChEBI" id="CHEBI:59789"/>
    </ligand>
</feature>
<feature type="binding site" evidence="4">
    <location>
        <position position="384"/>
    </location>
    <ligand>
        <name>S-adenosyl-L-methionine</name>
        <dbReference type="ChEBI" id="CHEBI:59789"/>
    </ligand>
</feature>
<dbReference type="InterPro" id="IPR012340">
    <property type="entry name" value="NA-bd_OB-fold"/>
</dbReference>
<dbReference type="RefSeq" id="WP_160198638.1">
    <property type="nucleotide sequence ID" value="NZ_QXXA01000023.1"/>
</dbReference>
<dbReference type="AlphaFoldDB" id="A0A845R6Q6"/>
<dbReference type="PROSITE" id="PS01231">
    <property type="entry name" value="TRMA_2"/>
    <property type="match status" value="1"/>
</dbReference>
<proteinExistence type="inferred from homology"/>
<evidence type="ECO:0000259" key="6">
    <source>
        <dbReference type="PROSITE" id="PS50926"/>
    </source>
</evidence>
<dbReference type="CDD" id="cd02440">
    <property type="entry name" value="AdoMet_MTases"/>
    <property type="match status" value="1"/>
</dbReference>
<dbReference type="OrthoDB" id="9804590at2"/>
<protein>
    <submittedName>
        <fullName evidence="7">23S rRNA (Uracil(1939)-C(5))-methyltransferase RlmD</fullName>
        <ecNumber evidence="7">2.1.1.190</ecNumber>
    </submittedName>
</protein>
<evidence type="ECO:0000256" key="1">
    <source>
        <dbReference type="ARBA" id="ARBA00022603"/>
    </source>
</evidence>
<comment type="similarity">
    <text evidence="4">Belongs to the class I-like SAM-binding methyltransferase superfamily. RNA M5U methyltransferase family.</text>
</comment>
<dbReference type="Proteomes" id="UP000467132">
    <property type="component" value="Unassembled WGS sequence"/>
</dbReference>
<dbReference type="EC" id="2.1.1.190" evidence="7"/>
<dbReference type="SUPFAM" id="SSF50249">
    <property type="entry name" value="Nucleic acid-binding proteins"/>
    <property type="match status" value="1"/>
</dbReference>
<evidence type="ECO:0000313" key="8">
    <source>
        <dbReference type="Proteomes" id="UP000467132"/>
    </source>
</evidence>
<dbReference type="InterPro" id="IPR030390">
    <property type="entry name" value="MeTrfase_TrmA_AS"/>
</dbReference>
<evidence type="ECO:0000256" key="5">
    <source>
        <dbReference type="PROSITE-ProRule" id="PRU10015"/>
    </source>
</evidence>
<gene>
    <name evidence="7" type="primary">rlmD</name>
    <name evidence="7" type="ORF">D3Z33_15040</name>
</gene>
<dbReference type="Gene3D" id="2.40.50.140">
    <property type="entry name" value="Nucleic acid-binding proteins"/>
    <property type="match status" value="1"/>
</dbReference>
<feature type="binding site" evidence="4">
    <location>
        <position position="286"/>
    </location>
    <ligand>
        <name>S-adenosyl-L-methionine</name>
        <dbReference type="ChEBI" id="CHEBI:59789"/>
    </ligand>
</feature>
<dbReference type="FunFam" id="2.40.50.1070:FF:000003">
    <property type="entry name" value="23S rRNA (Uracil-5-)-methyltransferase RumA"/>
    <property type="match status" value="1"/>
</dbReference>
<evidence type="ECO:0000256" key="3">
    <source>
        <dbReference type="ARBA" id="ARBA00022691"/>
    </source>
</evidence>
<dbReference type="Pfam" id="PF05958">
    <property type="entry name" value="tRNA_U5-meth_tr"/>
    <property type="match status" value="1"/>
</dbReference>
<feature type="binding site" evidence="4">
    <location>
        <position position="336"/>
    </location>
    <ligand>
        <name>S-adenosyl-L-methionine</name>
        <dbReference type="ChEBI" id="CHEBI:59789"/>
    </ligand>
</feature>
<evidence type="ECO:0000256" key="2">
    <source>
        <dbReference type="ARBA" id="ARBA00022679"/>
    </source>
</evidence>
<dbReference type="Pfam" id="PF01938">
    <property type="entry name" value="TRAM"/>
    <property type="match status" value="1"/>
</dbReference>
<sequence>MKSKVKVGSIYKVEIIDLNHRGQGVAKIENFAVFINDAIPGDIGNIKIITVKKNYGVGEFIDITKPSKWRIEAPCHVVDSCGGCQIQKIDYDVQLDIKRKKVTDDMERIAKLEDIKIHETIGMEEPFRYRNKAQFPVQSGEDFVKIGFYKRGTHEIIDTNKCIIQHPITDKIIKVMREYMKNYKVQPYDEKNGTGIIRHILTKTSFKTGDLMIVLITNGKKLPHKDELIKLILENVEGVKSIIQNINTRKSNVILGKETITLWGEDKIVDYIEDIKFNISSLSFFQVNPIQTEKLYNKALEYADLKGDETVFDLYCGIGSISLFLAKKSKKVYGIEVVKSAIEDAKNNAQINGIDNAEFYLGKAEEVFPKIYKQGIRADVVVVDPPRKGCDEKVLDTIIKMDPKKVVYVSCNPSTLARDLKYLDENGYKTREIQPVDMFPHTTHVESVTLLTRR</sequence>
<dbReference type="GO" id="GO:0070475">
    <property type="term" value="P:rRNA base methylation"/>
    <property type="evidence" value="ECO:0007669"/>
    <property type="project" value="TreeGrafter"/>
</dbReference>
<name>A0A845R6Q6_9CLOT</name>
<dbReference type="InterPro" id="IPR002792">
    <property type="entry name" value="TRAM_dom"/>
</dbReference>
<dbReference type="NCBIfam" id="TIGR00479">
    <property type="entry name" value="rumA"/>
    <property type="match status" value="1"/>
</dbReference>
<dbReference type="InterPro" id="IPR010280">
    <property type="entry name" value="U5_MeTrfase_fam"/>
</dbReference>
<dbReference type="Gene3D" id="2.40.50.1070">
    <property type="match status" value="1"/>
</dbReference>
<evidence type="ECO:0000256" key="4">
    <source>
        <dbReference type="PROSITE-ProRule" id="PRU01024"/>
    </source>
</evidence>
<keyword evidence="3 4" id="KW-0949">S-adenosyl-L-methionine</keyword>
<dbReference type="FunFam" id="3.40.50.150:FF:000009">
    <property type="entry name" value="23S rRNA (Uracil(1939)-C(5))-methyltransferase RlmD"/>
    <property type="match status" value="1"/>
</dbReference>
<dbReference type="PANTHER" id="PTHR11061">
    <property type="entry name" value="RNA M5U METHYLTRANSFERASE"/>
    <property type="match status" value="1"/>
</dbReference>
<evidence type="ECO:0000313" key="7">
    <source>
        <dbReference type="EMBL" id="NBI08173.1"/>
    </source>
</evidence>
<reference evidence="7 8" key="1">
    <citation type="submission" date="2018-08" db="EMBL/GenBank/DDBJ databases">
        <title>Murine metabolic-syndrome-specific gut microbial biobank.</title>
        <authorList>
            <person name="Liu C."/>
        </authorList>
    </citation>
    <scope>NUCLEOTIDE SEQUENCE [LARGE SCALE GENOMIC DNA]</scope>
    <source>
        <strain evidence="7 8">583</strain>
    </source>
</reference>
<keyword evidence="2 4" id="KW-0808">Transferase</keyword>
<dbReference type="EMBL" id="QXXA01000023">
    <property type="protein sequence ID" value="NBI08173.1"/>
    <property type="molecule type" value="Genomic_DNA"/>
</dbReference>